<proteinExistence type="predicted"/>
<keyword evidence="2" id="KW-1185">Reference proteome</keyword>
<evidence type="ECO:0000313" key="1">
    <source>
        <dbReference type="EnsemblPlants" id="OMERI02G04120.1"/>
    </source>
</evidence>
<dbReference type="Gramene" id="OMERI02G04120.1">
    <property type="protein sequence ID" value="OMERI02G04120.1"/>
    <property type="gene ID" value="OMERI02G04120"/>
</dbReference>
<reference evidence="1" key="1">
    <citation type="submission" date="2015-04" db="UniProtKB">
        <authorList>
            <consortium name="EnsemblPlants"/>
        </authorList>
    </citation>
    <scope>IDENTIFICATION</scope>
</reference>
<dbReference type="InterPro" id="IPR012871">
    <property type="entry name" value="DUF1668_ORYSA"/>
</dbReference>
<accession>A0A0E0CFF1</accession>
<dbReference type="HOGENOM" id="CLU_503805_0_0_1"/>
<name>A0A0E0CFF1_9ORYZ</name>
<dbReference type="eggNOG" id="ENOG502S071">
    <property type="taxonomic scope" value="Eukaryota"/>
</dbReference>
<dbReference type="PANTHER" id="PTHR35510">
    <property type="entry name" value="DBH-LIKE MONOOXYGENASE"/>
    <property type="match status" value="1"/>
</dbReference>
<organism evidence="1">
    <name type="scientific">Oryza meridionalis</name>
    <dbReference type="NCBI Taxonomy" id="40149"/>
    <lineage>
        <taxon>Eukaryota</taxon>
        <taxon>Viridiplantae</taxon>
        <taxon>Streptophyta</taxon>
        <taxon>Embryophyta</taxon>
        <taxon>Tracheophyta</taxon>
        <taxon>Spermatophyta</taxon>
        <taxon>Magnoliopsida</taxon>
        <taxon>Liliopsida</taxon>
        <taxon>Poales</taxon>
        <taxon>Poaceae</taxon>
        <taxon>BOP clade</taxon>
        <taxon>Oryzoideae</taxon>
        <taxon>Oryzeae</taxon>
        <taxon>Oryzinae</taxon>
        <taxon>Oryza</taxon>
    </lineage>
</organism>
<dbReference type="PANTHER" id="PTHR35510:SF1">
    <property type="entry name" value="DBH-LIKE MONOOXYGENASE"/>
    <property type="match status" value="1"/>
</dbReference>
<protein>
    <submittedName>
        <fullName evidence="1">Uncharacterized protein</fullName>
    </submittedName>
</protein>
<sequence>MMVGFMGKRKELDQVVDGLSDFSLSGPAAKSRRLDIGLPPIMEEETPGPSMPFGHEMLGEEIQSVVSMPIIEDMLGGAMESHPSSEDKALVLYKSVDNTACIGPGTSNPSIIISPDLIRSLKNQAFMQRNFHGLEDKSPGCSNFLALVPWTPPQIATVSNWSASDSEKREFFEVPMESDETEVDSMDVEESPEANVAAIDGESLHQWQQHCMTPSSLPNPSAPVMWSRMSRRFLHLLVKKPTPWGSEEFGLRRIDMSRFFPPRKPTGGGDGSAAADRPRLAPVAAAMVDAQLPRAGEAIYRPQGHGWGRCGAMILGGGKDKVVGVDGEYRSFLLILYKCGAHAVRLLPHMRATKRCPIAFTVGDGVYVMEAAAPEPARMRGAEHCFEALVHGLPPAPPRGGATIIEDWHWRSLTAPPYVLDPDGDDGPARVAAHAVVRDSQIWVSTERHGTFTFDTASGAWSKAGDWALPFRGRAEHVPEHSLWFGFSPHHDGHLCASDLTATPPSLRHTWRYRPPHKDWPAPVASYLVPLGGGRLCVAELFETTRVEVGGRPLDTNKKASLKTTTRRWGFNAAATAGEEEEEEETEVRERFAVVTGVEVEASASGKAPLRMARRALRRYVLSTETVVTREARRRSSRRRGRPRKDDDETLHWVF</sequence>
<dbReference type="Proteomes" id="UP000008021">
    <property type="component" value="Chromosome 2"/>
</dbReference>
<dbReference type="AlphaFoldDB" id="A0A0E0CFF1"/>
<evidence type="ECO:0000313" key="2">
    <source>
        <dbReference type="Proteomes" id="UP000008021"/>
    </source>
</evidence>
<reference evidence="1" key="2">
    <citation type="submission" date="2018-05" db="EMBL/GenBank/DDBJ databases">
        <title>OmerRS3 (Oryza meridionalis Reference Sequence Version 3).</title>
        <authorList>
            <person name="Zhang J."/>
            <person name="Kudrna D."/>
            <person name="Lee S."/>
            <person name="Talag J."/>
            <person name="Welchert J."/>
            <person name="Wing R.A."/>
        </authorList>
    </citation>
    <scope>NUCLEOTIDE SEQUENCE [LARGE SCALE GENOMIC DNA]</scope>
    <source>
        <strain evidence="1">cv. OR44</strain>
    </source>
</reference>
<dbReference type="EnsemblPlants" id="OMERI02G04120.1">
    <property type="protein sequence ID" value="OMERI02G04120.1"/>
    <property type="gene ID" value="OMERI02G04120"/>
</dbReference>
<dbReference type="Pfam" id="PF07893">
    <property type="entry name" value="DUF1668"/>
    <property type="match status" value="1"/>
</dbReference>